<organism evidence="2 3">
    <name type="scientific">Anguilla anguilla</name>
    <name type="common">European freshwater eel</name>
    <name type="synonym">Muraena anguilla</name>
    <dbReference type="NCBI Taxonomy" id="7936"/>
    <lineage>
        <taxon>Eukaryota</taxon>
        <taxon>Metazoa</taxon>
        <taxon>Chordata</taxon>
        <taxon>Craniata</taxon>
        <taxon>Vertebrata</taxon>
        <taxon>Euteleostomi</taxon>
        <taxon>Actinopterygii</taxon>
        <taxon>Neopterygii</taxon>
        <taxon>Teleostei</taxon>
        <taxon>Anguilliformes</taxon>
        <taxon>Anguillidae</taxon>
        <taxon>Anguilla</taxon>
    </lineage>
</organism>
<evidence type="ECO:0000313" key="2">
    <source>
        <dbReference type="EMBL" id="KAG5830370.1"/>
    </source>
</evidence>
<dbReference type="EMBL" id="JAFIRN010000019">
    <property type="protein sequence ID" value="KAG5830370.1"/>
    <property type="molecule type" value="Genomic_DNA"/>
</dbReference>
<name>A0A9D3RHW2_ANGAN</name>
<sequence>MRPVDLVSMIRSGPLPLVQVHVQCKIVTGAIFLSVCNWRSRQQADPRAAPGGGRGSRAPLLAPVMADPGSVRDGRRGPDGPAAAAAFPRRRLSLL</sequence>
<dbReference type="AlphaFoldDB" id="A0A9D3RHW2"/>
<reference evidence="2" key="1">
    <citation type="submission" date="2021-01" db="EMBL/GenBank/DDBJ databases">
        <title>A chromosome-scale assembly of European eel, Anguilla anguilla.</title>
        <authorList>
            <person name="Henkel C."/>
            <person name="Jong-Raadsen S.A."/>
            <person name="Dufour S."/>
            <person name="Weltzien F.-A."/>
            <person name="Palstra A.P."/>
            <person name="Pelster B."/>
            <person name="Spaink H.P."/>
            <person name="Van Den Thillart G.E."/>
            <person name="Jansen H."/>
            <person name="Zahm M."/>
            <person name="Klopp C."/>
            <person name="Cedric C."/>
            <person name="Louis A."/>
            <person name="Berthelot C."/>
            <person name="Parey E."/>
            <person name="Roest Crollius H."/>
            <person name="Montfort J."/>
            <person name="Robinson-Rechavi M."/>
            <person name="Bucao C."/>
            <person name="Bouchez O."/>
            <person name="Gislard M."/>
            <person name="Lluch J."/>
            <person name="Milhes M."/>
            <person name="Lampietro C."/>
            <person name="Lopez Roques C."/>
            <person name="Donnadieu C."/>
            <person name="Braasch I."/>
            <person name="Desvignes T."/>
            <person name="Postlethwait J."/>
            <person name="Bobe J."/>
            <person name="Guiguen Y."/>
            <person name="Dirks R."/>
        </authorList>
    </citation>
    <scope>NUCLEOTIDE SEQUENCE</scope>
    <source>
        <strain evidence="2">Tag_6206</strain>
        <tissue evidence="2">Liver</tissue>
    </source>
</reference>
<evidence type="ECO:0000256" key="1">
    <source>
        <dbReference type="SAM" id="MobiDB-lite"/>
    </source>
</evidence>
<keyword evidence="3" id="KW-1185">Reference proteome</keyword>
<comment type="caution">
    <text evidence="2">The sequence shown here is derived from an EMBL/GenBank/DDBJ whole genome shotgun (WGS) entry which is preliminary data.</text>
</comment>
<proteinExistence type="predicted"/>
<feature type="region of interest" description="Disordered" evidence="1">
    <location>
        <begin position="43"/>
        <end position="83"/>
    </location>
</feature>
<dbReference type="Proteomes" id="UP001044222">
    <property type="component" value="Chromosome 19"/>
</dbReference>
<gene>
    <name evidence="2" type="ORF">ANANG_G00309850</name>
</gene>
<protein>
    <submittedName>
        <fullName evidence="2">Uncharacterized protein</fullName>
    </submittedName>
</protein>
<accession>A0A9D3RHW2</accession>
<evidence type="ECO:0000313" key="3">
    <source>
        <dbReference type="Proteomes" id="UP001044222"/>
    </source>
</evidence>